<dbReference type="PANTHER" id="PTHR43133:SF51">
    <property type="entry name" value="RNA POLYMERASE SIGMA FACTOR"/>
    <property type="match status" value="1"/>
</dbReference>
<feature type="domain" description="RNA polymerase sigma factor 70 region 4 type 2" evidence="7">
    <location>
        <begin position="130"/>
        <end position="180"/>
    </location>
</feature>
<dbReference type="Proteomes" id="UP000748752">
    <property type="component" value="Unassembled WGS sequence"/>
</dbReference>
<comment type="similarity">
    <text evidence="1">Belongs to the sigma-70 factor family. ECF subfamily.</text>
</comment>
<name>A0ABS1CEQ6_9GAMM</name>
<evidence type="ECO:0008006" key="10">
    <source>
        <dbReference type="Google" id="ProtNLM"/>
    </source>
</evidence>
<feature type="region of interest" description="Disordered" evidence="5">
    <location>
        <begin position="1"/>
        <end position="20"/>
    </location>
</feature>
<keyword evidence="3" id="KW-0731">Sigma factor</keyword>
<evidence type="ECO:0000259" key="7">
    <source>
        <dbReference type="Pfam" id="PF08281"/>
    </source>
</evidence>
<keyword evidence="2" id="KW-0805">Transcription regulation</keyword>
<dbReference type="InterPro" id="IPR013325">
    <property type="entry name" value="RNA_pol_sigma_r2"/>
</dbReference>
<proteinExistence type="inferred from homology"/>
<reference evidence="8 9" key="1">
    <citation type="journal article" date="2020" name="Microorganisms">
        <title>Osmotic Adaptation and Compatible Solute Biosynthesis of Phototrophic Bacteria as Revealed from Genome Analyses.</title>
        <authorList>
            <person name="Imhoff J.F."/>
            <person name="Rahn T."/>
            <person name="Kunzel S."/>
            <person name="Keller A."/>
            <person name="Neulinger S.C."/>
        </authorList>
    </citation>
    <scope>NUCLEOTIDE SEQUENCE [LARGE SCALE GENOMIC DNA]</scope>
    <source>
        <strain evidence="8 9">DSM 6210</strain>
    </source>
</reference>
<dbReference type="InterPro" id="IPR013249">
    <property type="entry name" value="RNA_pol_sigma70_r4_t2"/>
</dbReference>
<protein>
    <recommendedName>
        <fullName evidence="10">Sigma-70 family RNA polymerase sigma factor</fullName>
    </recommendedName>
</protein>
<dbReference type="Gene3D" id="1.10.10.10">
    <property type="entry name" value="Winged helix-like DNA-binding domain superfamily/Winged helix DNA-binding domain"/>
    <property type="match status" value="1"/>
</dbReference>
<keyword evidence="9" id="KW-1185">Reference proteome</keyword>
<evidence type="ECO:0000313" key="9">
    <source>
        <dbReference type="Proteomes" id="UP000748752"/>
    </source>
</evidence>
<comment type="caution">
    <text evidence="8">The sequence shown here is derived from an EMBL/GenBank/DDBJ whole genome shotgun (WGS) entry which is preliminary data.</text>
</comment>
<dbReference type="Gene3D" id="1.10.1740.10">
    <property type="match status" value="1"/>
</dbReference>
<dbReference type="InterPro" id="IPR039425">
    <property type="entry name" value="RNA_pol_sigma-70-like"/>
</dbReference>
<dbReference type="InterPro" id="IPR036388">
    <property type="entry name" value="WH-like_DNA-bd_sf"/>
</dbReference>
<dbReference type="SUPFAM" id="SSF88659">
    <property type="entry name" value="Sigma3 and sigma4 domains of RNA polymerase sigma factors"/>
    <property type="match status" value="1"/>
</dbReference>
<organism evidence="8 9">
    <name type="scientific">Thiohalocapsa halophila</name>
    <dbReference type="NCBI Taxonomy" id="69359"/>
    <lineage>
        <taxon>Bacteria</taxon>
        <taxon>Pseudomonadati</taxon>
        <taxon>Pseudomonadota</taxon>
        <taxon>Gammaproteobacteria</taxon>
        <taxon>Chromatiales</taxon>
        <taxon>Chromatiaceae</taxon>
        <taxon>Thiohalocapsa</taxon>
    </lineage>
</organism>
<accession>A0ABS1CEQ6</accession>
<dbReference type="InterPro" id="IPR014284">
    <property type="entry name" value="RNA_pol_sigma-70_dom"/>
</dbReference>
<dbReference type="CDD" id="cd06171">
    <property type="entry name" value="Sigma70_r4"/>
    <property type="match status" value="1"/>
</dbReference>
<sequence>MPATASASASATVTAPATTNAAHAAEPLNPATDFAELARTHWSALYKYAYRLAGDPHTAEDLVQDSLLRAWRSREKLKEPAAVKGWLKTIVRRENARRFERIQPRESAIPTEELGAERQSYDTSTEAFVLRRAIAALPAEYREPLILQVLHGHSQQEIAERLGLSSAGVGTRLFRARQKLRVALGERA</sequence>
<dbReference type="Pfam" id="PF08281">
    <property type="entry name" value="Sigma70_r4_2"/>
    <property type="match status" value="1"/>
</dbReference>
<dbReference type="PANTHER" id="PTHR43133">
    <property type="entry name" value="RNA POLYMERASE ECF-TYPE SIGMA FACTO"/>
    <property type="match status" value="1"/>
</dbReference>
<evidence type="ECO:0000259" key="6">
    <source>
        <dbReference type="Pfam" id="PF04542"/>
    </source>
</evidence>
<gene>
    <name evidence="8" type="ORF">CKO31_06375</name>
</gene>
<dbReference type="Pfam" id="PF04542">
    <property type="entry name" value="Sigma70_r2"/>
    <property type="match status" value="1"/>
</dbReference>
<evidence type="ECO:0000256" key="1">
    <source>
        <dbReference type="ARBA" id="ARBA00010641"/>
    </source>
</evidence>
<feature type="domain" description="RNA polymerase sigma-70 region 2" evidence="6">
    <location>
        <begin position="38"/>
        <end position="101"/>
    </location>
</feature>
<dbReference type="RefSeq" id="WP_200235165.1">
    <property type="nucleotide sequence ID" value="NZ_NRRV01000011.1"/>
</dbReference>
<evidence type="ECO:0000256" key="3">
    <source>
        <dbReference type="ARBA" id="ARBA00023082"/>
    </source>
</evidence>
<keyword evidence="4" id="KW-0804">Transcription</keyword>
<dbReference type="InterPro" id="IPR007627">
    <property type="entry name" value="RNA_pol_sigma70_r2"/>
</dbReference>
<evidence type="ECO:0000256" key="4">
    <source>
        <dbReference type="ARBA" id="ARBA00023163"/>
    </source>
</evidence>
<dbReference type="SUPFAM" id="SSF88946">
    <property type="entry name" value="Sigma2 domain of RNA polymerase sigma factors"/>
    <property type="match status" value="1"/>
</dbReference>
<dbReference type="NCBIfam" id="TIGR02937">
    <property type="entry name" value="sigma70-ECF"/>
    <property type="match status" value="1"/>
</dbReference>
<evidence type="ECO:0000256" key="2">
    <source>
        <dbReference type="ARBA" id="ARBA00023015"/>
    </source>
</evidence>
<dbReference type="InterPro" id="IPR013324">
    <property type="entry name" value="RNA_pol_sigma_r3/r4-like"/>
</dbReference>
<evidence type="ECO:0000256" key="5">
    <source>
        <dbReference type="SAM" id="MobiDB-lite"/>
    </source>
</evidence>
<dbReference type="EMBL" id="NRRV01000011">
    <property type="protein sequence ID" value="MBK1630378.1"/>
    <property type="molecule type" value="Genomic_DNA"/>
</dbReference>
<evidence type="ECO:0000313" key="8">
    <source>
        <dbReference type="EMBL" id="MBK1630378.1"/>
    </source>
</evidence>